<name>A0A6L2N6T5_TANCI</name>
<comment type="caution">
    <text evidence="1">The sequence shown here is derived from an EMBL/GenBank/DDBJ whole genome shotgun (WGS) entry which is preliminary data.</text>
</comment>
<dbReference type="EMBL" id="BKCJ010008037">
    <property type="protein sequence ID" value="GEU80234.1"/>
    <property type="molecule type" value="Genomic_DNA"/>
</dbReference>
<sequence length="114" mass="11539">MLVWLPELAAARGVFVWLPELPATRGLFGWCCRTAVAILGCLVGAAGVGSHIGERLFGAAGVGSHIGERLFGAAKVGSHAAAWGCSVSGLALGKCLVVVVNTKGAFVVGFGSHH</sequence>
<accession>A0A6L2N6T5</accession>
<reference evidence="1" key="1">
    <citation type="journal article" date="2019" name="Sci. Rep.">
        <title>Draft genome of Tanacetum cinerariifolium, the natural source of mosquito coil.</title>
        <authorList>
            <person name="Yamashiro T."/>
            <person name="Shiraishi A."/>
            <person name="Satake H."/>
            <person name="Nakayama K."/>
        </authorList>
    </citation>
    <scope>NUCLEOTIDE SEQUENCE</scope>
</reference>
<gene>
    <name evidence="1" type="ORF">Tci_052212</name>
</gene>
<protein>
    <submittedName>
        <fullName evidence="1">Uncharacterized protein</fullName>
    </submittedName>
</protein>
<dbReference type="AlphaFoldDB" id="A0A6L2N6T5"/>
<organism evidence="1">
    <name type="scientific">Tanacetum cinerariifolium</name>
    <name type="common">Dalmatian daisy</name>
    <name type="synonym">Chrysanthemum cinerariifolium</name>
    <dbReference type="NCBI Taxonomy" id="118510"/>
    <lineage>
        <taxon>Eukaryota</taxon>
        <taxon>Viridiplantae</taxon>
        <taxon>Streptophyta</taxon>
        <taxon>Embryophyta</taxon>
        <taxon>Tracheophyta</taxon>
        <taxon>Spermatophyta</taxon>
        <taxon>Magnoliopsida</taxon>
        <taxon>eudicotyledons</taxon>
        <taxon>Gunneridae</taxon>
        <taxon>Pentapetalae</taxon>
        <taxon>asterids</taxon>
        <taxon>campanulids</taxon>
        <taxon>Asterales</taxon>
        <taxon>Asteraceae</taxon>
        <taxon>Asteroideae</taxon>
        <taxon>Anthemideae</taxon>
        <taxon>Anthemidinae</taxon>
        <taxon>Tanacetum</taxon>
    </lineage>
</organism>
<proteinExistence type="predicted"/>
<evidence type="ECO:0000313" key="1">
    <source>
        <dbReference type="EMBL" id="GEU80234.1"/>
    </source>
</evidence>